<reference evidence="1" key="1">
    <citation type="submission" date="2022-08" db="EMBL/GenBank/DDBJ databases">
        <authorList>
            <person name="Gutierrez-Valencia J."/>
        </authorList>
    </citation>
    <scope>NUCLEOTIDE SEQUENCE</scope>
</reference>
<comment type="caution">
    <text evidence="1">The sequence shown here is derived from an EMBL/GenBank/DDBJ whole genome shotgun (WGS) entry which is preliminary data.</text>
</comment>
<proteinExistence type="predicted"/>
<accession>A0AAV0KBI8</accession>
<organism evidence="1 2">
    <name type="scientific">Linum tenue</name>
    <dbReference type="NCBI Taxonomy" id="586396"/>
    <lineage>
        <taxon>Eukaryota</taxon>
        <taxon>Viridiplantae</taxon>
        <taxon>Streptophyta</taxon>
        <taxon>Embryophyta</taxon>
        <taxon>Tracheophyta</taxon>
        <taxon>Spermatophyta</taxon>
        <taxon>Magnoliopsida</taxon>
        <taxon>eudicotyledons</taxon>
        <taxon>Gunneridae</taxon>
        <taxon>Pentapetalae</taxon>
        <taxon>rosids</taxon>
        <taxon>fabids</taxon>
        <taxon>Malpighiales</taxon>
        <taxon>Linaceae</taxon>
        <taxon>Linum</taxon>
    </lineage>
</organism>
<name>A0AAV0KBI8_9ROSI</name>
<gene>
    <name evidence="1" type="ORF">LITE_LOCUS17752</name>
</gene>
<dbReference type="EMBL" id="CAMGYJ010000005">
    <property type="protein sequence ID" value="CAI0418770.1"/>
    <property type="molecule type" value="Genomic_DNA"/>
</dbReference>
<sequence>MKKKNEVAEEIRNVSSAENVSEEVVIGTQSFYLFCIYRS</sequence>
<keyword evidence="2" id="KW-1185">Reference proteome</keyword>
<dbReference type="Proteomes" id="UP001154282">
    <property type="component" value="Unassembled WGS sequence"/>
</dbReference>
<evidence type="ECO:0000313" key="2">
    <source>
        <dbReference type="Proteomes" id="UP001154282"/>
    </source>
</evidence>
<dbReference type="AlphaFoldDB" id="A0AAV0KBI8"/>
<protein>
    <submittedName>
        <fullName evidence="1">Uncharacterized protein</fullName>
    </submittedName>
</protein>
<evidence type="ECO:0000313" key="1">
    <source>
        <dbReference type="EMBL" id="CAI0418770.1"/>
    </source>
</evidence>